<organism evidence="3 4">
    <name type="scientific">Qipengyuania citrea</name>
    <dbReference type="NCBI Taxonomy" id="225971"/>
    <lineage>
        <taxon>Bacteria</taxon>
        <taxon>Pseudomonadati</taxon>
        <taxon>Pseudomonadota</taxon>
        <taxon>Alphaproteobacteria</taxon>
        <taxon>Sphingomonadales</taxon>
        <taxon>Erythrobacteraceae</taxon>
        <taxon>Qipengyuania</taxon>
    </lineage>
</organism>
<protein>
    <submittedName>
        <fullName evidence="3">Capsule biosynthesis protein</fullName>
    </submittedName>
</protein>
<dbReference type="PANTHER" id="PTHR32309:SF13">
    <property type="entry name" value="FERRIC ENTEROBACTIN TRANSPORT PROTEIN FEPE"/>
    <property type="match status" value="1"/>
</dbReference>
<dbReference type="Proteomes" id="UP001056619">
    <property type="component" value="Chromosome"/>
</dbReference>
<feature type="coiled-coil region" evidence="1">
    <location>
        <begin position="190"/>
        <end position="224"/>
    </location>
</feature>
<keyword evidence="2" id="KW-0472">Membrane</keyword>
<evidence type="ECO:0000256" key="1">
    <source>
        <dbReference type="SAM" id="Coils"/>
    </source>
</evidence>
<feature type="transmembrane region" description="Helical" evidence="2">
    <location>
        <begin position="29"/>
        <end position="54"/>
    </location>
</feature>
<feature type="transmembrane region" description="Helical" evidence="2">
    <location>
        <begin position="359"/>
        <end position="380"/>
    </location>
</feature>
<dbReference type="InterPro" id="IPR050445">
    <property type="entry name" value="Bact_polysacc_biosynth/exp"/>
</dbReference>
<dbReference type="RefSeq" id="WP_301641700.1">
    <property type="nucleotide sequence ID" value="NZ_CP098494.1"/>
</dbReference>
<proteinExistence type="predicted"/>
<keyword evidence="2" id="KW-1133">Transmembrane helix</keyword>
<dbReference type="EMBL" id="CP098494">
    <property type="protein sequence ID" value="USA60718.1"/>
    <property type="molecule type" value="Genomic_DNA"/>
</dbReference>
<evidence type="ECO:0000256" key="2">
    <source>
        <dbReference type="SAM" id="Phobius"/>
    </source>
</evidence>
<evidence type="ECO:0000313" key="4">
    <source>
        <dbReference type="Proteomes" id="UP001056619"/>
    </source>
</evidence>
<accession>A0ABY4U8U7</accession>
<keyword evidence="4" id="KW-1185">Reference proteome</keyword>
<name>A0ABY4U8U7_9SPHN</name>
<keyword evidence="2" id="KW-0812">Transmembrane</keyword>
<gene>
    <name evidence="3" type="ORF">NCF85_11550</name>
</gene>
<sequence length="387" mass="42830">MHHDPDLQRQAGETTAENKLLALLKRWRWFGAFVVLPSLLGTLYFGFIAADIYVSVSSFVIKAPDKQSASNVSLGSILQRTGLGSGQEQSNEIIGYLHSRDALADLSQKVDVRGAFSSPEADVFSGFPRLWESGSFEDLYAFYLGKVNAMPDPASGLTQLKVEAFTPQDAQAINLGLLKLSENLVNQLNERVNEQAMADAEERVDEAQKRVRDARIRLSAYRNTARILDPQQEGMGIMAASNELISQETALRAQLSQLQRMAPDHPSIPAIRERIMATRQQIDTQTSRAVGTGDGLASRLSEYENLLVEQEFATQLLTVANSSLEQARVEAEQQQYYLERVVEPNLPDAPILPNRLKSILAVIFASLCVYLVGWMLAVGIREHAPES</sequence>
<reference evidence="3 4" key="1">
    <citation type="submission" date="2022-06" db="EMBL/GenBank/DDBJ databases">
        <authorList>
            <person name="Liu G."/>
        </authorList>
    </citation>
    <scope>NUCLEOTIDE SEQUENCE [LARGE SCALE GENOMIC DNA]</scope>
    <source>
        <strain evidence="3 4">E4</strain>
    </source>
</reference>
<keyword evidence="1" id="KW-0175">Coiled coil</keyword>
<dbReference type="PANTHER" id="PTHR32309">
    <property type="entry name" value="TYROSINE-PROTEIN KINASE"/>
    <property type="match status" value="1"/>
</dbReference>
<evidence type="ECO:0000313" key="3">
    <source>
        <dbReference type="EMBL" id="USA60718.1"/>
    </source>
</evidence>